<dbReference type="SUPFAM" id="SSF55811">
    <property type="entry name" value="Nudix"/>
    <property type="match status" value="1"/>
</dbReference>
<dbReference type="GO" id="GO:0019677">
    <property type="term" value="P:NAD+ catabolic process"/>
    <property type="evidence" value="ECO:0007669"/>
    <property type="project" value="TreeGrafter"/>
</dbReference>
<dbReference type="Pfam" id="PF00293">
    <property type="entry name" value="NUDIX"/>
    <property type="match status" value="1"/>
</dbReference>
<dbReference type="InterPro" id="IPR015797">
    <property type="entry name" value="NUDIX_hydrolase-like_dom_sf"/>
</dbReference>
<comment type="cofactor">
    <cofactor evidence="1">
        <name>Mg(2+)</name>
        <dbReference type="ChEBI" id="CHEBI:18420"/>
    </cofactor>
</comment>
<proteinExistence type="inferred from homology"/>
<dbReference type="PROSITE" id="PS51462">
    <property type="entry name" value="NUDIX"/>
    <property type="match status" value="1"/>
</dbReference>
<dbReference type="GO" id="GO:0006742">
    <property type="term" value="P:NADP+ catabolic process"/>
    <property type="evidence" value="ECO:0007669"/>
    <property type="project" value="TreeGrafter"/>
</dbReference>
<comment type="caution">
    <text evidence="11">The sequence shown here is derived from an EMBL/GenBank/DDBJ whole genome shotgun (WGS) entry which is preliminary data.</text>
</comment>
<gene>
    <name evidence="11" type="ORF">JKK62_14290</name>
</gene>
<evidence type="ECO:0000256" key="3">
    <source>
        <dbReference type="ARBA" id="ARBA00009595"/>
    </source>
</evidence>
<evidence type="ECO:0000256" key="8">
    <source>
        <dbReference type="ARBA" id="ARBA00023027"/>
    </source>
</evidence>
<dbReference type="AlphaFoldDB" id="A0A934WTV1"/>
<evidence type="ECO:0000259" key="10">
    <source>
        <dbReference type="PROSITE" id="PS51462"/>
    </source>
</evidence>
<comment type="cofactor">
    <cofactor evidence="2">
        <name>Zn(2+)</name>
        <dbReference type="ChEBI" id="CHEBI:29105"/>
    </cofactor>
</comment>
<keyword evidence="7" id="KW-0460">Magnesium</keyword>
<evidence type="ECO:0000256" key="7">
    <source>
        <dbReference type="ARBA" id="ARBA00022842"/>
    </source>
</evidence>
<dbReference type="PANTHER" id="PTHR42904">
    <property type="entry name" value="NUDIX HYDROLASE, NUDC SUBFAMILY"/>
    <property type="match status" value="1"/>
</dbReference>
<feature type="domain" description="Nudix hydrolase" evidence="10">
    <location>
        <begin position="35"/>
        <end position="159"/>
    </location>
</feature>
<dbReference type="InterPro" id="IPR049734">
    <property type="entry name" value="NudC-like_C"/>
</dbReference>
<keyword evidence="5" id="KW-0479">Metal-binding</keyword>
<evidence type="ECO:0000256" key="2">
    <source>
        <dbReference type="ARBA" id="ARBA00001947"/>
    </source>
</evidence>
<evidence type="ECO:0000256" key="6">
    <source>
        <dbReference type="ARBA" id="ARBA00022801"/>
    </source>
</evidence>
<evidence type="ECO:0000256" key="9">
    <source>
        <dbReference type="ARBA" id="ARBA00023679"/>
    </source>
</evidence>
<protein>
    <recommendedName>
        <fullName evidence="4">NAD(+) diphosphatase</fullName>
        <ecNumber evidence="4">3.6.1.22</ecNumber>
    </recommendedName>
</protein>
<keyword evidence="12" id="KW-1185">Reference proteome</keyword>
<evidence type="ECO:0000256" key="1">
    <source>
        <dbReference type="ARBA" id="ARBA00001946"/>
    </source>
</evidence>
<reference evidence="11" key="1">
    <citation type="submission" date="2021-01" db="EMBL/GenBank/DDBJ databases">
        <title>Genome public.</title>
        <authorList>
            <person name="Liu C."/>
            <person name="Sun Q."/>
        </authorList>
    </citation>
    <scope>NUCLEOTIDE SEQUENCE</scope>
    <source>
        <strain evidence="11">M6</strain>
    </source>
</reference>
<organism evidence="11 12">
    <name type="scientific">Ruminococcus difficilis</name>
    <dbReference type="NCBI Taxonomy" id="2763069"/>
    <lineage>
        <taxon>Bacteria</taxon>
        <taxon>Bacillati</taxon>
        <taxon>Bacillota</taxon>
        <taxon>Clostridia</taxon>
        <taxon>Eubacteriales</taxon>
        <taxon>Oscillospiraceae</taxon>
        <taxon>Ruminococcus</taxon>
    </lineage>
</organism>
<dbReference type="RefSeq" id="WP_201428503.1">
    <property type="nucleotide sequence ID" value="NZ_JAEQMG010000155.1"/>
</dbReference>
<keyword evidence="6" id="KW-0378">Hydrolase</keyword>
<dbReference type="EMBL" id="JAEQMG010000155">
    <property type="protein sequence ID" value="MBK6089796.1"/>
    <property type="molecule type" value="Genomic_DNA"/>
</dbReference>
<accession>A0A934WTV1</accession>
<dbReference type="Gene3D" id="3.90.79.10">
    <property type="entry name" value="Nucleoside Triphosphate Pyrophosphohydrolase"/>
    <property type="match status" value="1"/>
</dbReference>
<comment type="similarity">
    <text evidence="3">Belongs to the Nudix hydrolase family. NudC subfamily.</text>
</comment>
<name>A0A934WTV1_9FIRM</name>
<dbReference type="InterPro" id="IPR050241">
    <property type="entry name" value="NAD-cap_RNA_hydrolase_NudC"/>
</dbReference>
<dbReference type="CDD" id="cd03429">
    <property type="entry name" value="NUDIX_NADH_pyrophosphatase_Nudt13"/>
    <property type="match status" value="1"/>
</dbReference>
<sequence>MSYCEECGAELTDRYLENEGIIPYCNTCKTYRFPKYNVAVSIITVDDVNRKILLIKQYGRDSFILVAGYINKGECAEHAVARELKEETGLTAGEIRYNRSEYFARSNTLMLNFTCHIQGDPTVSLTDEVDEAQWLGFDEARANIRPDSLAQRFLNAWLDERK</sequence>
<dbReference type="EC" id="3.6.1.22" evidence="4"/>
<comment type="catalytic activity">
    <reaction evidence="9">
        <text>a 5'-end NAD(+)-phospho-ribonucleoside in mRNA + H2O = a 5'-end phospho-adenosine-phospho-ribonucleoside in mRNA + beta-nicotinamide D-ribonucleotide + 2 H(+)</text>
        <dbReference type="Rhea" id="RHEA:60876"/>
        <dbReference type="Rhea" id="RHEA-COMP:15698"/>
        <dbReference type="Rhea" id="RHEA-COMP:15719"/>
        <dbReference type="ChEBI" id="CHEBI:14649"/>
        <dbReference type="ChEBI" id="CHEBI:15377"/>
        <dbReference type="ChEBI" id="CHEBI:15378"/>
        <dbReference type="ChEBI" id="CHEBI:144029"/>
        <dbReference type="ChEBI" id="CHEBI:144051"/>
    </reaction>
    <physiologicalReaction direction="left-to-right" evidence="9">
        <dbReference type="Rhea" id="RHEA:60877"/>
    </physiologicalReaction>
</comment>
<dbReference type="GO" id="GO:0046872">
    <property type="term" value="F:metal ion binding"/>
    <property type="evidence" value="ECO:0007669"/>
    <property type="project" value="UniProtKB-KW"/>
</dbReference>
<evidence type="ECO:0000256" key="5">
    <source>
        <dbReference type="ARBA" id="ARBA00022723"/>
    </source>
</evidence>
<dbReference type="PROSITE" id="PS00893">
    <property type="entry name" value="NUDIX_BOX"/>
    <property type="match status" value="1"/>
</dbReference>
<evidence type="ECO:0000256" key="4">
    <source>
        <dbReference type="ARBA" id="ARBA00012381"/>
    </source>
</evidence>
<dbReference type="InterPro" id="IPR020084">
    <property type="entry name" value="NUDIX_hydrolase_CS"/>
</dbReference>
<evidence type="ECO:0000313" key="12">
    <source>
        <dbReference type="Proteomes" id="UP000633365"/>
    </source>
</evidence>
<dbReference type="PANTHER" id="PTHR42904:SF6">
    <property type="entry name" value="NAD-CAPPED RNA HYDROLASE NUDT12"/>
    <property type="match status" value="1"/>
</dbReference>
<keyword evidence="8" id="KW-0520">NAD</keyword>
<dbReference type="InterPro" id="IPR000086">
    <property type="entry name" value="NUDIX_hydrolase_dom"/>
</dbReference>
<dbReference type="GO" id="GO:0035529">
    <property type="term" value="F:NADH pyrophosphatase activity"/>
    <property type="evidence" value="ECO:0007669"/>
    <property type="project" value="TreeGrafter"/>
</dbReference>
<dbReference type="GO" id="GO:0005829">
    <property type="term" value="C:cytosol"/>
    <property type="evidence" value="ECO:0007669"/>
    <property type="project" value="TreeGrafter"/>
</dbReference>
<evidence type="ECO:0000313" key="11">
    <source>
        <dbReference type="EMBL" id="MBK6089796.1"/>
    </source>
</evidence>
<dbReference type="Proteomes" id="UP000633365">
    <property type="component" value="Unassembled WGS sequence"/>
</dbReference>